<dbReference type="EMBL" id="OX459119">
    <property type="protein sequence ID" value="CAI9095825.1"/>
    <property type="molecule type" value="Genomic_DNA"/>
</dbReference>
<organism evidence="1 2">
    <name type="scientific">Oldenlandia corymbosa var. corymbosa</name>
    <dbReference type="NCBI Taxonomy" id="529605"/>
    <lineage>
        <taxon>Eukaryota</taxon>
        <taxon>Viridiplantae</taxon>
        <taxon>Streptophyta</taxon>
        <taxon>Embryophyta</taxon>
        <taxon>Tracheophyta</taxon>
        <taxon>Spermatophyta</taxon>
        <taxon>Magnoliopsida</taxon>
        <taxon>eudicotyledons</taxon>
        <taxon>Gunneridae</taxon>
        <taxon>Pentapetalae</taxon>
        <taxon>asterids</taxon>
        <taxon>lamiids</taxon>
        <taxon>Gentianales</taxon>
        <taxon>Rubiaceae</taxon>
        <taxon>Rubioideae</taxon>
        <taxon>Spermacoceae</taxon>
        <taxon>Hedyotis-Oldenlandia complex</taxon>
        <taxon>Oldenlandia</taxon>
    </lineage>
</organism>
<dbReference type="AlphaFoldDB" id="A0AAV1CKD4"/>
<proteinExistence type="predicted"/>
<name>A0AAV1CKD4_OLDCO</name>
<dbReference type="SUPFAM" id="SSF101941">
    <property type="entry name" value="NAC domain"/>
    <property type="match status" value="1"/>
</dbReference>
<evidence type="ECO:0000313" key="1">
    <source>
        <dbReference type="EMBL" id="CAI9095825.1"/>
    </source>
</evidence>
<dbReference type="InterPro" id="IPR036093">
    <property type="entry name" value="NAC_dom_sf"/>
</dbReference>
<accession>A0AAV1CKD4</accession>
<dbReference type="Proteomes" id="UP001161247">
    <property type="component" value="Chromosome 2"/>
</dbReference>
<dbReference type="GO" id="GO:0006355">
    <property type="term" value="P:regulation of DNA-templated transcription"/>
    <property type="evidence" value="ECO:0007669"/>
    <property type="project" value="InterPro"/>
</dbReference>
<evidence type="ECO:0000313" key="2">
    <source>
        <dbReference type="Proteomes" id="UP001161247"/>
    </source>
</evidence>
<reference evidence="1" key="1">
    <citation type="submission" date="2023-03" db="EMBL/GenBank/DDBJ databases">
        <authorList>
            <person name="Julca I."/>
        </authorList>
    </citation>
    <scope>NUCLEOTIDE SEQUENCE</scope>
</reference>
<sequence length="164" mass="18450">MAAYQEETHGVATGIRFKPILIWLLWGKALKHDISIYTKDVFEKDLYGAHPGPGRSSRTLMKTNGNYTTLIRPIRGGQTELKAFKGCGGGNKNHIGSMKEFKYIIDNSDGGDKSVAVGKGHWYMHEYSLCGDSFKVIRKTVYIIYRVIRDAPKDSQSIFKRAMS</sequence>
<dbReference type="GO" id="GO:0003677">
    <property type="term" value="F:DNA binding"/>
    <property type="evidence" value="ECO:0007669"/>
    <property type="project" value="InterPro"/>
</dbReference>
<gene>
    <name evidence="1" type="ORF">OLC1_LOCUS6713</name>
</gene>
<protein>
    <submittedName>
        <fullName evidence="1">OLC1v1031847C1</fullName>
    </submittedName>
</protein>
<keyword evidence="2" id="KW-1185">Reference proteome</keyword>